<sequence length="137" mass="16086">MIERDTFIKDLRGQTIGSISTDSSAEEIFQNRVLRPILKLQNDLFIASFKNYITKYKGDFYNLTIDKRLGVIENALQKDVKYRNTLKGMVIGLFTMEEYLLYSNNSSNLSKRMMTMLLERLKSQVQLFDQPRDIEKK</sequence>
<name>A0ABR7J9L6_9FLAO</name>
<protein>
    <submittedName>
        <fullName evidence="1">Glyoxalase</fullName>
    </submittedName>
</protein>
<accession>A0ABR7J9L6</accession>
<evidence type="ECO:0000313" key="2">
    <source>
        <dbReference type="Proteomes" id="UP000629963"/>
    </source>
</evidence>
<organism evidence="1 2">
    <name type="scientific">Flavobacterium kayseriense</name>
    <dbReference type="NCBI Taxonomy" id="2764714"/>
    <lineage>
        <taxon>Bacteria</taxon>
        <taxon>Pseudomonadati</taxon>
        <taxon>Bacteroidota</taxon>
        <taxon>Flavobacteriia</taxon>
        <taxon>Flavobacteriales</taxon>
        <taxon>Flavobacteriaceae</taxon>
        <taxon>Flavobacterium</taxon>
    </lineage>
</organism>
<evidence type="ECO:0000313" key="1">
    <source>
        <dbReference type="EMBL" id="MBC5841897.1"/>
    </source>
</evidence>
<gene>
    <name evidence="1" type="ORF">H8R23_10810</name>
</gene>
<reference evidence="1 2" key="1">
    <citation type="submission" date="2020-08" db="EMBL/GenBank/DDBJ databases">
        <title>Description of novel Flavobacterium F-380 isolate.</title>
        <authorList>
            <person name="Saticioglu I.B."/>
            <person name="Duman M."/>
            <person name="Altun S."/>
        </authorList>
    </citation>
    <scope>NUCLEOTIDE SEQUENCE [LARGE SCALE GENOMIC DNA]</scope>
    <source>
        <strain evidence="1 2">F-380</strain>
    </source>
</reference>
<dbReference type="RefSeq" id="WP_187010393.1">
    <property type="nucleotide sequence ID" value="NZ_JACRUI010000003.1"/>
</dbReference>
<keyword evidence="2" id="KW-1185">Reference proteome</keyword>
<dbReference type="Proteomes" id="UP000629963">
    <property type="component" value="Unassembled WGS sequence"/>
</dbReference>
<proteinExistence type="predicted"/>
<comment type="caution">
    <text evidence="1">The sequence shown here is derived from an EMBL/GenBank/DDBJ whole genome shotgun (WGS) entry which is preliminary data.</text>
</comment>
<dbReference type="EMBL" id="JACRUJ010000003">
    <property type="protein sequence ID" value="MBC5841897.1"/>
    <property type="molecule type" value="Genomic_DNA"/>
</dbReference>